<dbReference type="GO" id="GO:0005794">
    <property type="term" value="C:Golgi apparatus"/>
    <property type="evidence" value="ECO:0007669"/>
    <property type="project" value="TreeGrafter"/>
</dbReference>
<dbReference type="AlphaFoldDB" id="A0A1V6NS66"/>
<comment type="similarity">
    <text evidence="1">Belongs to the stealth family.</text>
</comment>
<name>A0A1V6NS66_PENPO</name>
<keyword evidence="4" id="KW-0812">Transmembrane</keyword>
<dbReference type="OrthoDB" id="263283at2759"/>
<feature type="chain" id="PRO_5011985945" description="Stealth protein CR2 conserved region 2 domain-containing protein" evidence="5">
    <location>
        <begin position="25"/>
        <end position="644"/>
    </location>
</feature>
<sequence length="644" mass="73365">MPSIFSCQLFIAIALLISISEGTSKKETRVDADAYNIDQNDISQELRLRPIDAVYTWVNGSDPIWKSDRDLWYQRWIQEYHTPARNIQKSQNNGSEDEDGASADNHFRDNDELRYSIRSLDKYAPWIRHIYVVTNGQVPSWLDPNNPRITIVKHSEIFQNSSHLPVFSSTAIESNLDRIPGLSDTFLYFNDDVFLAAPVWPHDFITPSGVQTIYLSHPVPLGYDAYPEYQVRVNNSAPDKPYEFDDYGFVDDGQGGVKLEHLVGKVHSSSACDVEGAEIPQFLLDAVLGSNVPLGHGHINLTLHSTHQNCTLEDIDASNTTESVPGLDTHSRIKLAALLDAFSQCPNADDLVADAIRSVIKAFNRRFPFSKHLRRVPSHMPHMMNKQILTELKILFPQEFQLNSAHRFRHPRDLQVGFAYFNYLVNRHDFLSSTLCGLQDPDSDINLNCRVEEDNIRTFESLLCGTSPPADFHDSVQRCLHNDSKFTNNPALPTKTGNTTGFSIKDVERCIDMPELRSRLQKKGYRLKMGTDVAFHMLGDGYQTTMDQLQSTRDRPTKFICLNDDMKSPSAEVRHALRQLLEDLWPVPSTLELPKYPVDYHGGNVSILHVNDMFPRRLFILFLFFGSILILVSFLRISARRTRR</sequence>
<feature type="compositionally biased region" description="Polar residues" evidence="3">
    <location>
        <begin position="85"/>
        <end position="94"/>
    </location>
</feature>
<evidence type="ECO:0008006" key="12">
    <source>
        <dbReference type="Google" id="ProtNLM"/>
    </source>
</evidence>
<reference evidence="11" key="1">
    <citation type="journal article" date="2017" name="Nat. Microbiol.">
        <title>Global analysis of biosynthetic gene clusters reveals vast potential of secondary metabolite production in Penicillium species.</title>
        <authorList>
            <person name="Nielsen J.C."/>
            <person name="Grijseels S."/>
            <person name="Prigent S."/>
            <person name="Ji B."/>
            <person name="Dainat J."/>
            <person name="Nielsen K.F."/>
            <person name="Frisvad J.C."/>
            <person name="Workman M."/>
            <person name="Nielsen J."/>
        </authorList>
    </citation>
    <scope>NUCLEOTIDE SEQUENCE [LARGE SCALE GENOMIC DNA]</scope>
    <source>
        <strain evidence="11">IBT 4502</strain>
    </source>
</reference>
<evidence type="ECO:0000259" key="8">
    <source>
        <dbReference type="Pfam" id="PF17102"/>
    </source>
</evidence>
<dbReference type="InterPro" id="IPR021520">
    <property type="entry name" value="Stealth_CR2"/>
</dbReference>
<proteinExistence type="inferred from homology"/>
<dbReference type="STRING" id="60169.A0A1V6NS66"/>
<dbReference type="Pfam" id="PF17103">
    <property type="entry name" value="Stealth_CR4"/>
    <property type="match status" value="1"/>
</dbReference>
<feature type="signal peptide" evidence="5">
    <location>
        <begin position="1"/>
        <end position="24"/>
    </location>
</feature>
<comment type="caution">
    <text evidence="10">The sequence shown here is derived from an EMBL/GenBank/DDBJ whole genome shotgun (WGS) entry which is preliminary data.</text>
</comment>
<feature type="domain" description="Stealth protein CR2 conserved region 2" evidence="6">
    <location>
        <begin position="107"/>
        <end position="211"/>
    </location>
</feature>
<evidence type="ECO:0000256" key="5">
    <source>
        <dbReference type="SAM" id="SignalP"/>
    </source>
</evidence>
<keyword evidence="2" id="KW-0808">Transferase</keyword>
<keyword evidence="5" id="KW-0732">Signal</keyword>
<keyword evidence="4" id="KW-0472">Membrane</keyword>
<keyword evidence="4" id="KW-1133">Transmembrane helix</keyword>
<evidence type="ECO:0000256" key="1">
    <source>
        <dbReference type="ARBA" id="ARBA00007583"/>
    </source>
</evidence>
<dbReference type="GO" id="GO:0016772">
    <property type="term" value="F:transferase activity, transferring phosphorus-containing groups"/>
    <property type="evidence" value="ECO:0007669"/>
    <property type="project" value="InterPro"/>
</dbReference>
<feature type="domain" description="Stealth protein CR4 conserved region 4" evidence="9">
    <location>
        <begin position="552"/>
        <end position="595"/>
    </location>
</feature>
<organism evidence="10 11">
    <name type="scientific">Penicillium polonicum</name>
    <dbReference type="NCBI Taxonomy" id="60169"/>
    <lineage>
        <taxon>Eukaryota</taxon>
        <taxon>Fungi</taxon>
        <taxon>Dikarya</taxon>
        <taxon>Ascomycota</taxon>
        <taxon>Pezizomycotina</taxon>
        <taxon>Eurotiomycetes</taxon>
        <taxon>Eurotiomycetidae</taxon>
        <taxon>Eurotiales</taxon>
        <taxon>Aspergillaceae</taxon>
        <taxon>Penicillium</taxon>
    </lineage>
</organism>
<dbReference type="Proteomes" id="UP000191408">
    <property type="component" value="Unassembled WGS sequence"/>
</dbReference>
<dbReference type="PANTHER" id="PTHR24045">
    <property type="match status" value="1"/>
</dbReference>
<dbReference type="Pfam" id="PF11380">
    <property type="entry name" value="Stealth_CR2"/>
    <property type="match status" value="1"/>
</dbReference>
<evidence type="ECO:0000256" key="2">
    <source>
        <dbReference type="ARBA" id="ARBA00022679"/>
    </source>
</evidence>
<evidence type="ECO:0000259" key="9">
    <source>
        <dbReference type="Pfam" id="PF17103"/>
    </source>
</evidence>
<feature type="domain" description="Stealth protein CR3 conserved region 3" evidence="8">
    <location>
        <begin position="378"/>
        <end position="425"/>
    </location>
</feature>
<evidence type="ECO:0000313" key="10">
    <source>
        <dbReference type="EMBL" id="OQD67598.1"/>
    </source>
</evidence>
<dbReference type="InterPro" id="IPR031356">
    <property type="entry name" value="Stealth_CR4"/>
</dbReference>
<dbReference type="InterPro" id="IPR031358">
    <property type="entry name" value="Stealth_CR1"/>
</dbReference>
<evidence type="ECO:0000259" key="7">
    <source>
        <dbReference type="Pfam" id="PF17101"/>
    </source>
</evidence>
<dbReference type="Pfam" id="PF17101">
    <property type="entry name" value="Stealth_CR1"/>
    <property type="match status" value="1"/>
</dbReference>
<dbReference type="EMBL" id="MDYM01000003">
    <property type="protein sequence ID" value="OQD67598.1"/>
    <property type="molecule type" value="Genomic_DNA"/>
</dbReference>
<dbReference type="InterPro" id="IPR047141">
    <property type="entry name" value="Stealth"/>
</dbReference>
<evidence type="ECO:0000256" key="3">
    <source>
        <dbReference type="SAM" id="MobiDB-lite"/>
    </source>
</evidence>
<protein>
    <recommendedName>
        <fullName evidence="12">Stealth protein CR2 conserved region 2 domain-containing protein</fullName>
    </recommendedName>
</protein>
<accession>A0A1V6NS66</accession>
<gene>
    <name evidence="10" type="ORF">PENPOL_c003G04888</name>
</gene>
<evidence type="ECO:0000256" key="4">
    <source>
        <dbReference type="SAM" id="Phobius"/>
    </source>
</evidence>
<evidence type="ECO:0000313" key="11">
    <source>
        <dbReference type="Proteomes" id="UP000191408"/>
    </source>
</evidence>
<dbReference type="PANTHER" id="PTHR24045:SF0">
    <property type="entry name" value="N-ACETYLGLUCOSAMINE-1-PHOSPHOTRANSFERASE SUBUNITS ALPHA_BETA"/>
    <property type="match status" value="1"/>
</dbReference>
<feature type="region of interest" description="Disordered" evidence="3">
    <location>
        <begin position="84"/>
        <end position="106"/>
    </location>
</feature>
<feature type="transmembrane region" description="Helical" evidence="4">
    <location>
        <begin position="618"/>
        <end position="639"/>
    </location>
</feature>
<keyword evidence="11" id="KW-1185">Reference proteome</keyword>
<dbReference type="Pfam" id="PF17102">
    <property type="entry name" value="Stealth_CR3"/>
    <property type="match status" value="1"/>
</dbReference>
<dbReference type="InterPro" id="IPR031357">
    <property type="entry name" value="Stealth_CR3"/>
</dbReference>
<feature type="domain" description="Stealth protein CR1 conserved region 1" evidence="7">
    <location>
        <begin position="50"/>
        <end position="70"/>
    </location>
</feature>
<evidence type="ECO:0000259" key="6">
    <source>
        <dbReference type="Pfam" id="PF11380"/>
    </source>
</evidence>